<comment type="caution">
    <text evidence="1">The sequence shown here is derived from an EMBL/GenBank/DDBJ whole genome shotgun (WGS) entry which is preliminary data.</text>
</comment>
<reference evidence="1" key="1">
    <citation type="submission" date="2020-09" db="EMBL/GenBank/DDBJ databases">
        <title>Pelobacter alkaliphilus sp. nov., a novel anaerobic arsenate-reducing bacterium from terrestrial mud volcano.</title>
        <authorList>
            <person name="Khomyakova M.A."/>
            <person name="Merkel A.Y."/>
            <person name="Slobodkin A.I."/>
        </authorList>
    </citation>
    <scope>NUCLEOTIDE SEQUENCE</scope>
    <source>
        <strain evidence="1">M08fum</strain>
    </source>
</reference>
<accession>A0A8J6QNN7</accession>
<dbReference type="RefSeq" id="WP_191153992.1">
    <property type="nucleotide sequence ID" value="NZ_JACWUN010000003.1"/>
</dbReference>
<dbReference type="EMBL" id="JACWUN010000003">
    <property type="protein sequence ID" value="MBD1399716.1"/>
    <property type="molecule type" value="Genomic_DNA"/>
</dbReference>
<evidence type="ECO:0000313" key="2">
    <source>
        <dbReference type="Proteomes" id="UP000632828"/>
    </source>
</evidence>
<dbReference type="Proteomes" id="UP000632828">
    <property type="component" value="Unassembled WGS sequence"/>
</dbReference>
<gene>
    <name evidence="1" type="ORF">ICT70_03440</name>
</gene>
<organism evidence="1 2">
    <name type="scientific">Pelovirga terrestris</name>
    <dbReference type="NCBI Taxonomy" id="2771352"/>
    <lineage>
        <taxon>Bacteria</taxon>
        <taxon>Pseudomonadati</taxon>
        <taxon>Thermodesulfobacteriota</taxon>
        <taxon>Desulfuromonadia</taxon>
        <taxon>Geobacterales</taxon>
        <taxon>Geobacteraceae</taxon>
        <taxon>Pelovirga</taxon>
    </lineage>
</organism>
<evidence type="ECO:0000313" key="1">
    <source>
        <dbReference type="EMBL" id="MBD1399716.1"/>
    </source>
</evidence>
<sequence>MNISISPSDLFYRYRHKKQTRELPKFQGKPDAHPFDRDDLYEVLPMLEAVMNEIGSAEGQVLEKIEEMMLLQMPGFIRTREQVFDFLVDFARQRGMPS</sequence>
<keyword evidence="2" id="KW-1185">Reference proteome</keyword>
<protein>
    <submittedName>
        <fullName evidence="1">Uncharacterized protein</fullName>
    </submittedName>
</protein>
<name>A0A8J6QNN7_9BACT</name>
<proteinExistence type="predicted"/>
<dbReference type="AlphaFoldDB" id="A0A8J6QNN7"/>